<dbReference type="InterPro" id="IPR013783">
    <property type="entry name" value="Ig-like_fold"/>
</dbReference>
<dbReference type="GeneTree" id="ENSGT00940000157064"/>
<dbReference type="Gene3D" id="2.60.40.10">
    <property type="entry name" value="Immunoglobulins"/>
    <property type="match status" value="4"/>
</dbReference>
<dbReference type="CDD" id="cd00063">
    <property type="entry name" value="FN3"/>
    <property type="match status" value="3"/>
</dbReference>
<dbReference type="SMART" id="SM00060">
    <property type="entry name" value="FN3"/>
    <property type="match status" value="6"/>
</dbReference>
<feature type="domain" description="Fibronectin type-III" evidence="1">
    <location>
        <begin position="490"/>
        <end position="576"/>
    </location>
</feature>
<feature type="domain" description="Fibronectin type-III" evidence="1">
    <location>
        <begin position="28"/>
        <end position="114"/>
    </location>
</feature>
<dbReference type="PANTHER" id="PTHR47135">
    <property type="entry name" value="FIBRONECTIN TYPE III DOMAIN-CONTAINING PROTEIN 7"/>
    <property type="match status" value="1"/>
</dbReference>
<reference evidence="2" key="2">
    <citation type="submission" date="2025-09" db="UniProtKB">
        <authorList>
            <consortium name="Ensembl"/>
        </authorList>
    </citation>
    <scope>IDENTIFICATION</scope>
</reference>
<dbReference type="Proteomes" id="UP000694568">
    <property type="component" value="Unplaced"/>
</dbReference>
<evidence type="ECO:0000313" key="3">
    <source>
        <dbReference type="Proteomes" id="UP000694568"/>
    </source>
</evidence>
<dbReference type="AlphaFoldDB" id="A0A8C9YZL6"/>
<proteinExistence type="predicted"/>
<keyword evidence="3" id="KW-1185">Reference proteome</keyword>
<dbReference type="InterPro" id="IPR003961">
    <property type="entry name" value="FN3_dom"/>
</dbReference>
<dbReference type="SUPFAM" id="SSF49265">
    <property type="entry name" value="Fibronectin type III"/>
    <property type="match status" value="4"/>
</dbReference>
<organism evidence="2 3">
    <name type="scientific">Sander lucioperca</name>
    <name type="common">Pike-perch</name>
    <name type="synonym">Perca lucioperca</name>
    <dbReference type="NCBI Taxonomy" id="283035"/>
    <lineage>
        <taxon>Eukaryota</taxon>
        <taxon>Metazoa</taxon>
        <taxon>Chordata</taxon>
        <taxon>Craniata</taxon>
        <taxon>Vertebrata</taxon>
        <taxon>Euteleostomi</taxon>
        <taxon>Actinopterygii</taxon>
        <taxon>Neopterygii</taxon>
        <taxon>Teleostei</taxon>
        <taxon>Neoteleostei</taxon>
        <taxon>Acanthomorphata</taxon>
        <taxon>Eupercaria</taxon>
        <taxon>Perciformes</taxon>
        <taxon>Percoidei</taxon>
        <taxon>Percidae</taxon>
        <taxon>Luciopercinae</taxon>
        <taxon>Sander</taxon>
    </lineage>
</organism>
<feature type="domain" description="Fibronectin type-III" evidence="1">
    <location>
        <begin position="403"/>
        <end position="489"/>
    </location>
</feature>
<name>A0A8C9YZL6_SANLU</name>
<dbReference type="Ensembl" id="ENSSLUT00000033394.1">
    <property type="protein sequence ID" value="ENSSLUP00000032371.1"/>
    <property type="gene ID" value="ENSSLUG00000014445.1"/>
</dbReference>
<evidence type="ECO:0000313" key="2">
    <source>
        <dbReference type="Ensembl" id="ENSSLUP00000032371.1"/>
    </source>
</evidence>
<dbReference type="PROSITE" id="PS50853">
    <property type="entry name" value="FN3"/>
    <property type="match status" value="3"/>
</dbReference>
<dbReference type="PANTHER" id="PTHR47135:SF3">
    <property type="entry name" value="FIBRONECTIN TYPE-III DOMAIN-CONTAINING PROTEIN"/>
    <property type="match status" value="1"/>
</dbReference>
<protein>
    <recommendedName>
        <fullName evidence="1">Fibronectin type-III domain-containing protein</fullName>
    </recommendedName>
</protein>
<evidence type="ECO:0000259" key="1">
    <source>
        <dbReference type="PROSITE" id="PS50853"/>
    </source>
</evidence>
<sequence length="577" mass="61875">MAHRSSSTWQSTQLAINPSHFPPPVPCLPGDVVTVLNCSTNTALVKWQASIGADYYIVQAFGVEEHESGCETDTQSCVLPDLMCGFTYNISVIAVNSMCNVSQSDMTQLQAGEDHRRIAAQVVCKSGAVAVSWEPSKDASLYTTVAQGNGGYASTCKTNGTTCLFNDLLCGLNYSITVSASDETCSSARSSAVQLNTVSCVPRNVTAKMVCSNNTGVVSWEGEGVYSYMVQAFGPDGHKMQCNSTTTNCQLPNMHCGQLYNLTVTAQDGLYVFQYDKLPCRPTYVKASLLCYSNSAAVTWEQASGALSYLAVGVTANGSYQTECNNTMTYCTLRNLQCGQTYNVSVFSQDESCSSVASDKAYIDDSVIHCYGVELVVSKVLFSCVNLLLKFSLDPFEPQSPCAPQDVAVNTQCDDGAMNVSWSPNPDAQYFHVAAVSNTGARLYCNSSNTYCNISGLPCGQKYNVTVLSVRDDCESKPSAVVKTSSAPCVPRNAEGHLDCVSNSAWVAWDASEGALSYFVLAKGVGGHNSSCTTTTSPCNVPDLKCGTRYTFHVTAVNKYCNSNHSTPFELETGIQK</sequence>
<reference evidence="2" key="1">
    <citation type="submission" date="2025-08" db="UniProtKB">
        <authorList>
            <consortium name="Ensembl"/>
        </authorList>
    </citation>
    <scope>IDENTIFICATION</scope>
</reference>
<dbReference type="Pfam" id="PF00041">
    <property type="entry name" value="fn3"/>
    <property type="match status" value="2"/>
</dbReference>
<accession>A0A8C9YZL6</accession>
<dbReference type="InterPro" id="IPR036116">
    <property type="entry name" value="FN3_sf"/>
</dbReference>